<keyword evidence="6 12" id="KW-0812">Transmembrane</keyword>
<reference evidence="16" key="1">
    <citation type="journal article" date="2019" name="Int. J. Syst. Evol. Microbiol.">
        <title>The Global Catalogue of Microorganisms (GCM) 10K type strain sequencing project: providing services to taxonomists for standard genome sequencing and annotation.</title>
        <authorList>
            <consortium name="The Broad Institute Genomics Platform"/>
            <consortium name="The Broad Institute Genome Sequencing Center for Infectious Disease"/>
            <person name="Wu L."/>
            <person name="Ma J."/>
        </authorList>
    </citation>
    <scope>NUCLEOTIDE SEQUENCE [LARGE SCALE GENOMIC DNA]</scope>
    <source>
        <strain evidence="16">JCM 18459</strain>
    </source>
</reference>
<dbReference type="PANTHER" id="PTHR45436:SF5">
    <property type="entry name" value="SENSOR HISTIDINE KINASE TRCS"/>
    <property type="match status" value="1"/>
</dbReference>
<dbReference type="InterPro" id="IPR004358">
    <property type="entry name" value="Sig_transdc_His_kin-like_C"/>
</dbReference>
<dbReference type="Pfam" id="PF00672">
    <property type="entry name" value="HAMP"/>
    <property type="match status" value="1"/>
</dbReference>
<protein>
    <recommendedName>
        <fullName evidence="3">histidine kinase</fullName>
        <ecNumber evidence="3">2.7.13.3</ecNumber>
    </recommendedName>
</protein>
<evidence type="ECO:0000256" key="1">
    <source>
        <dbReference type="ARBA" id="ARBA00000085"/>
    </source>
</evidence>
<accession>A0ABP9PV07</accession>
<keyword evidence="9" id="KW-0902">Two-component regulatory system</keyword>
<evidence type="ECO:0000256" key="4">
    <source>
        <dbReference type="ARBA" id="ARBA00022553"/>
    </source>
</evidence>
<keyword evidence="5" id="KW-0808">Transferase</keyword>
<evidence type="ECO:0000313" key="15">
    <source>
        <dbReference type="EMBL" id="GAA5152063.1"/>
    </source>
</evidence>
<feature type="domain" description="Histidine kinase" evidence="13">
    <location>
        <begin position="235"/>
        <end position="436"/>
    </location>
</feature>
<dbReference type="SMART" id="SM00387">
    <property type="entry name" value="HATPase_c"/>
    <property type="match status" value="1"/>
</dbReference>
<dbReference type="SUPFAM" id="SSF47384">
    <property type="entry name" value="Homodimeric domain of signal transducing histidine kinase"/>
    <property type="match status" value="1"/>
</dbReference>
<dbReference type="Gene3D" id="1.10.287.130">
    <property type="match status" value="1"/>
</dbReference>
<dbReference type="PROSITE" id="PS50109">
    <property type="entry name" value="HIS_KIN"/>
    <property type="match status" value="1"/>
</dbReference>
<keyword evidence="8 12" id="KW-1133">Transmembrane helix</keyword>
<evidence type="ECO:0000313" key="16">
    <source>
        <dbReference type="Proteomes" id="UP001500221"/>
    </source>
</evidence>
<dbReference type="InterPro" id="IPR005467">
    <property type="entry name" value="His_kinase_dom"/>
</dbReference>
<sequence>MRRQLTLTVAAALTMVLLAMVIPMAVLLRSYVLEDRLARAALEVQATETVVSSGDVGTISVYVERVNAADDNVTTVLMPDGAVLGPAPGEEERARIVQARNTGTARVDDVDGGTVILVPVSLGRSSAGPEQTPVVRIFVPTPGLEPELVRSWAILVALGLVLLAGALFLADRLGRSFTGPIRSLAGYAQGLGTGPRAEPPPVEGPKEVRELGVALHRLVDRVEVLLERERAGIADVSHRLRTPMTALRLRIDALSGRLDDPSERDRLAADLDELQATVDAVVREARRSEREGLVGVVDGVTTLVERVEFWRPLADDQGRPFEVGSEVTGPVAVRAGEGDLVALVDVLLDNVFSHTPDDAAVAVRLSAADDGLVLVVDDAGPGLPEGHVVARGRSGSGSTGLGLSIVARTATESGGRLDLTRSPLGGTRVAVTLGGA</sequence>
<evidence type="ECO:0000256" key="10">
    <source>
        <dbReference type="ARBA" id="ARBA00023136"/>
    </source>
</evidence>
<dbReference type="InterPro" id="IPR050428">
    <property type="entry name" value="TCS_sensor_his_kinase"/>
</dbReference>
<evidence type="ECO:0000256" key="3">
    <source>
        <dbReference type="ARBA" id="ARBA00012438"/>
    </source>
</evidence>
<dbReference type="SUPFAM" id="SSF55874">
    <property type="entry name" value="ATPase domain of HSP90 chaperone/DNA topoisomerase II/histidine kinase"/>
    <property type="match status" value="1"/>
</dbReference>
<feature type="transmembrane region" description="Helical" evidence="12">
    <location>
        <begin position="152"/>
        <end position="170"/>
    </location>
</feature>
<dbReference type="EMBL" id="BAABKG010000004">
    <property type="protein sequence ID" value="GAA5152063.1"/>
    <property type="molecule type" value="Genomic_DNA"/>
</dbReference>
<dbReference type="CDD" id="cd00082">
    <property type="entry name" value="HisKA"/>
    <property type="match status" value="1"/>
</dbReference>
<evidence type="ECO:0000256" key="11">
    <source>
        <dbReference type="SAM" id="Coils"/>
    </source>
</evidence>
<keyword evidence="16" id="KW-1185">Reference proteome</keyword>
<dbReference type="EC" id="2.7.13.3" evidence="3"/>
<evidence type="ECO:0000259" key="14">
    <source>
        <dbReference type="PROSITE" id="PS50885"/>
    </source>
</evidence>
<evidence type="ECO:0000259" key="13">
    <source>
        <dbReference type="PROSITE" id="PS50109"/>
    </source>
</evidence>
<name>A0ABP9PV07_9ACTN</name>
<organism evidence="15 16">
    <name type="scientific">Nocardioides marinquilinus</name>
    <dbReference type="NCBI Taxonomy" id="1210400"/>
    <lineage>
        <taxon>Bacteria</taxon>
        <taxon>Bacillati</taxon>
        <taxon>Actinomycetota</taxon>
        <taxon>Actinomycetes</taxon>
        <taxon>Propionibacteriales</taxon>
        <taxon>Nocardioidaceae</taxon>
        <taxon>Nocardioides</taxon>
    </lineage>
</organism>
<keyword evidence="10 12" id="KW-0472">Membrane</keyword>
<dbReference type="InterPro" id="IPR036890">
    <property type="entry name" value="HATPase_C_sf"/>
</dbReference>
<dbReference type="InterPro" id="IPR003661">
    <property type="entry name" value="HisK_dim/P_dom"/>
</dbReference>
<dbReference type="SMART" id="SM00304">
    <property type="entry name" value="HAMP"/>
    <property type="match status" value="2"/>
</dbReference>
<dbReference type="InterPro" id="IPR003660">
    <property type="entry name" value="HAMP_dom"/>
</dbReference>
<evidence type="ECO:0000256" key="12">
    <source>
        <dbReference type="SAM" id="Phobius"/>
    </source>
</evidence>
<dbReference type="PROSITE" id="PS50885">
    <property type="entry name" value="HAMP"/>
    <property type="match status" value="1"/>
</dbReference>
<dbReference type="Proteomes" id="UP001500221">
    <property type="component" value="Unassembled WGS sequence"/>
</dbReference>
<dbReference type="GO" id="GO:0016301">
    <property type="term" value="F:kinase activity"/>
    <property type="evidence" value="ECO:0007669"/>
    <property type="project" value="UniProtKB-KW"/>
</dbReference>
<gene>
    <name evidence="15" type="ORF">GCM10023340_31750</name>
</gene>
<dbReference type="InterPro" id="IPR036097">
    <property type="entry name" value="HisK_dim/P_sf"/>
</dbReference>
<dbReference type="PANTHER" id="PTHR45436">
    <property type="entry name" value="SENSOR HISTIDINE KINASE YKOH"/>
    <property type="match status" value="1"/>
</dbReference>
<dbReference type="InterPro" id="IPR003594">
    <property type="entry name" value="HATPase_dom"/>
</dbReference>
<dbReference type="RefSeq" id="WP_345460638.1">
    <property type="nucleotide sequence ID" value="NZ_BAABKG010000004.1"/>
</dbReference>
<evidence type="ECO:0000256" key="8">
    <source>
        <dbReference type="ARBA" id="ARBA00022989"/>
    </source>
</evidence>
<feature type="domain" description="HAMP" evidence="14">
    <location>
        <begin position="175"/>
        <end position="227"/>
    </location>
</feature>
<dbReference type="PRINTS" id="PR00344">
    <property type="entry name" value="BCTRLSENSOR"/>
</dbReference>
<comment type="subcellular location">
    <subcellularLocation>
        <location evidence="2">Cell membrane</location>
    </subcellularLocation>
</comment>
<keyword evidence="4" id="KW-0597">Phosphoprotein</keyword>
<feature type="coiled-coil region" evidence="11">
    <location>
        <begin position="264"/>
        <end position="291"/>
    </location>
</feature>
<dbReference type="Pfam" id="PF02518">
    <property type="entry name" value="HATPase_c"/>
    <property type="match status" value="1"/>
</dbReference>
<feature type="transmembrane region" description="Helical" evidence="12">
    <location>
        <begin position="7"/>
        <end position="28"/>
    </location>
</feature>
<evidence type="ECO:0000256" key="5">
    <source>
        <dbReference type="ARBA" id="ARBA00022679"/>
    </source>
</evidence>
<evidence type="ECO:0000256" key="7">
    <source>
        <dbReference type="ARBA" id="ARBA00022777"/>
    </source>
</evidence>
<dbReference type="Gene3D" id="3.30.565.10">
    <property type="entry name" value="Histidine kinase-like ATPase, C-terminal domain"/>
    <property type="match status" value="1"/>
</dbReference>
<evidence type="ECO:0000256" key="6">
    <source>
        <dbReference type="ARBA" id="ARBA00022692"/>
    </source>
</evidence>
<evidence type="ECO:0000256" key="9">
    <source>
        <dbReference type="ARBA" id="ARBA00023012"/>
    </source>
</evidence>
<evidence type="ECO:0000256" key="2">
    <source>
        <dbReference type="ARBA" id="ARBA00004236"/>
    </source>
</evidence>
<keyword evidence="7 15" id="KW-0418">Kinase</keyword>
<keyword evidence="11" id="KW-0175">Coiled coil</keyword>
<proteinExistence type="predicted"/>
<comment type="catalytic activity">
    <reaction evidence="1">
        <text>ATP + protein L-histidine = ADP + protein N-phospho-L-histidine.</text>
        <dbReference type="EC" id="2.7.13.3"/>
    </reaction>
</comment>
<comment type="caution">
    <text evidence="15">The sequence shown here is derived from an EMBL/GenBank/DDBJ whole genome shotgun (WGS) entry which is preliminary data.</text>
</comment>